<dbReference type="EMBL" id="KN818381">
    <property type="protein sequence ID" value="KIL57137.1"/>
    <property type="molecule type" value="Genomic_DNA"/>
</dbReference>
<sequence>MPPRKRKPPTSEGHISKWNHGVNAFARNRDLGEQDHGIRLRLLISNDHNTRSLSDPHFNGPDNSGQRIMRSMVGKCSVAASDDVEDQSPFEDDLGDNSDSDAPRPTADGGSGKGGTRLSKRKIPDRWSE</sequence>
<evidence type="ECO:0000313" key="2">
    <source>
        <dbReference type="EMBL" id="KIL57137.1"/>
    </source>
</evidence>
<protein>
    <submittedName>
        <fullName evidence="2">Uncharacterized protein</fullName>
    </submittedName>
</protein>
<dbReference type="HOGENOM" id="CLU_1948292_0_0_1"/>
<dbReference type="Proteomes" id="UP000054549">
    <property type="component" value="Unassembled WGS sequence"/>
</dbReference>
<accession>A0A0C2W7L3</accession>
<organism evidence="2 3">
    <name type="scientific">Amanita muscaria (strain Koide BX008)</name>
    <dbReference type="NCBI Taxonomy" id="946122"/>
    <lineage>
        <taxon>Eukaryota</taxon>
        <taxon>Fungi</taxon>
        <taxon>Dikarya</taxon>
        <taxon>Basidiomycota</taxon>
        <taxon>Agaricomycotina</taxon>
        <taxon>Agaricomycetes</taxon>
        <taxon>Agaricomycetidae</taxon>
        <taxon>Agaricales</taxon>
        <taxon>Pluteineae</taxon>
        <taxon>Amanitaceae</taxon>
        <taxon>Amanita</taxon>
    </lineage>
</organism>
<reference evidence="2 3" key="1">
    <citation type="submission" date="2014-04" db="EMBL/GenBank/DDBJ databases">
        <title>Evolutionary Origins and Diversification of the Mycorrhizal Mutualists.</title>
        <authorList>
            <consortium name="DOE Joint Genome Institute"/>
            <consortium name="Mycorrhizal Genomics Consortium"/>
            <person name="Kohler A."/>
            <person name="Kuo A."/>
            <person name="Nagy L.G."/>
            <person name="Floudas D."/>
            <person name="Copeland A."/>
            <person name="Barry K.W."/>
            <person name="Cichocki N."/>
            <person name="Veneault-Fourrey C."/>
            <person name="LaButti K."/>
            <person name="Lindquist E.A."/>
            <person name="Lipzen A."/>
            <person name="Lundell T."/>
            <person name="Morin E."/>
            <person name="Murat C."/>
            <person name="Riley R."/>
            <person name="Ohm R."/>
            <person name="Sun H."/>
            <person name="Tunlid A."/>
            <person name="Henrissat B."/>
            <person name="Grigoriev I.V."/>
            <person name="Hibbett D.S."/>
            <person name="Martin F."/>
        </authorList>
    </citation>
    <scope>NUCLEOTIDE SEQUENCE [LARGE SCALE GENOMIC DNA]</scope>
    <source>
        <strain evidence="2 3">Koide BX008</strain>
    </source>
</reference>
<evidence type="ECO:0000256" key="1">
    <source>
        <dbReference type="SAM" id="MobiDB-lite"/>
    </source>
</evidence>
<keyword evidence="3" id="KW-1185">Reference proteome</keyword>
<gene>
    <name evidence="2" type="ORF">M378DRAFT_181721</name>
</gene>
<dbReference type="AlphaFoldDB" id="A0A0C2W7L3"/>
<feature type="region of interest" description="Disordered" evidence="1">
    <location>
        <begin position="47"/>
        <end position="129"/>
    </location>
</feature>
<name>A0A0C2W7L3_AMAMK</name>
<dbReference type="InParanoid" id="A0A0C2W7L3"/>
<proteinExistence type="predicted"/>
<feature type="compositionally biased region" description="Acidic residues" evidence="1">
    <location>
        <begin position="82"/>
        <end position="99"/>
    </location>
</feature>
<evidence type="ECO:0000313" key="3">
    <source>
        <dbReference type="Proteomes" id="UP000054549"/>
    </source>
</evidence>